<dbReference type="EMBL" id="PKSM01000002">
    <property type="protein sequence ID" value="POW23295.1"/>
    <property type="molecule type" value="Genomic_DNA"/>
</dbReference>
<sequence length="165" mass="18911">MPRPLIASRSNFTQDHLIFFRPFICQIRDHHASCEAICHLIACDGSGSCQRRTSTSSHRNPNPEKAPDPKQTKTDFPCPLEKPDGFCGYEPERNDNTIQGHTFYYYKLVDANKVKTRSFDCNHKPPQEIFCCKPNSLEFYTKPDGDLTRRVDEQNVKDSCADPRA</sequence>
<dbReference type="Proteomes" id="UP000238274">
    <property type="component" value="Unassembled WGS sequence"/>
</dbReference>
<organism evidence="2 3">
    <name type="scientific">Puccinia striiformis</name>
    <dbReference type="NCBI Taxonomy" id="27350"/>
    <lineage>
        <taxon>Eukaryota</taxon>
        <taxon>Fungi</taxon>
        <taxon>Dikarya</taxon>
        <taxon>Basidiomycota</taxon>
        <taxon>Pucciniomycotina</taxon>
        <taxon>Pucciniomycetes</taxon>
        <taxon>Pucciniales</taxon>
        <taxon>Pucciniaceae</taxon>
        <taxon>Puccinia</taxon>
    </lineage>
</organism>
<reference evidence="3" key="3">
    <citation type="journal article" date="2018" name="Mol. Plant Microbe Interact.">
        <title>Genome sequence resources for the wheat stripe rust pathogen (Puccinia striiformis f. sp. tritici) and the barley stripe rust pathogen (Puccinia striiformis f. sp. hordei).</title>
        <authorList>
            <person name="Xia C."/>
            <person name="Wang M."/>
            <person name="Yin C."/>
            <person name="Cornejo O.E."/>
            <person name="Hulbert S.H."/>
            <person name="Chen X."/>
        </authorList>
    </citation>
    <scope>NUCLEOTIDE SEQUENCE [LARGE SCALE GENOMIC DNA]</scope>
    <source>
        <strain evidence="3">93TX-2</strain>
    </source>
</reference>
<evidence type="ECO:0000256" key="1">
    <source>
        <dbReference type="SAM" id="MobiDB-lite"/>
    </source>
</evidence>
<accession>A0A2S4WNE1</accession>
<comment type="caution">
    <text evidence="2">The sequence shown here is derived from an EMBL/GenBank/DDBJ whole genome shotgun (WGS) entry which is preliminary data.</text>
</comment>
<proteinExistence type="predicted"/>
<reference evidence="3" key="2">
    <citation type="journal article" date="2018" name="BMC Genomics">
        <title>Genomic insights into host adaptation between the wheat stripe rust pathogen (Puccinia striiformis f. sp. tritici) and the barley stripe rust pathogen (Puccinia striiformis f. sp. hordei).</title>
        <authorList>
            <person name="Xia C."/>
            <person name="Wang M."/>
            <person name="Yin C."/>
            <person name="Cornejo O.E."/>
            <person name="Hulbert S.H."/>
            <person name="Chen X."/>
        </authorList>
    </citation>
    <scope>NUCLEOTIDE SEQUENCE [LARGE SCALE GENOMIC DNA]</scope>
    <source>
        <strain evidence="3">93TX-2</strain>
    </source>
</reference>
<name>A0A2S4WNE1_9BASI</name>
<protein>
    <submittedName>
        <fullName evidence="2">Uncharacterized protein</fullName>
    </submittedName>
</protein>
<dbReference type="VEuPathDB" id="FungiDB:PSHT_00297"/>
<feature type="compositionally biased region" description="Basic and acidic residues" evidence="1">
    <location>
        <begin position="61"/>
        <end position="73"/>
    </location>
</feature>
<keyword evidence="3" id="KW-1185">Reference proteome</keyword>
<evidence type="ECO:0000313" key="2">
    <source>
        <dbReference type="EMBL" id="POW23295.1"/>
    </source>
</evidence>
<evidence type="ECO:0000313" key="3">
    <source>
        <dbReference type="Proteomes" id="UP000238274"/>
    </source>
</evidence>
<feature type="region of interest" description="Disordered" evidence="1">
    <location>
        <begin position="52"/>
        <end position="77"/>
    </location>
</feature>
<dbReference type="AlphaFoldDB" id="A0A2S4WNE1"/>
<gene>
    <name evidence="2" type="ORF">PSHT_00297</name>
</gene>
<dbReference type="VEuPathDB" id="FungiDB:PSTT_15462"/>
<reference evidence="2 3" key="1">
    <citation type="submission" date="2017-12" db="EMBL/GenBank/DDBJ databases">
        <title>Gene loss provides genomic basis for host adaptation in cereal stripe rust fungi.</title>
        <authorList>
            <person name="Xia C."/>
        </authorList>
    </citation>
    <scope>NUCLEOTIDE SEQUENCE [LARGE SCALE GENOMIC DNA]</scope>
    <source>
        <strain evidence="2 3">93TX-2</strain>
    </source>
</reference>